<dbReference type="Proteomes" id="UP000318946">
    <property type="component" value="Chromosome"/>
</dbReference>
<evidence type="ECO:0000313" key="1">
    <source>
        <dbReference type="EMBL" id="BBL03035.1"/>
    </source>
</evidence>
<protein>
    <submittedName>
        <fullName evidence="1">Uncharacterized protein</fullName>
    </submittedName>
</protein>
<organism evidence="1 2">
    <name type="scientific">Alistipes communis</name>
    <dbReference type="NCBI Taxonomy" id="2585118"/>
    <lineage>
        <taxon>Bacteria</taxon>
        <taxon>Pseudomonadati</taxon>
        <taxon>Bacteroidota</taxon>
        <taxon>Bacteroidia</taxon>
        <taxon>Bacteroidales</taxon>
        <taxon>Rikenellaceae</taxon>
        <taxon>Alistipes</taxon>
    </lineage>
</organism>
<evidence type="ECO:0000313" key="2">
    <source>
        <dbReference type="Proteomes" id="UP000318946"/>
    </source>
</evidence>
<accession>A0A4Y1WQS2</accession>
<keyword evidence="2" id="KW-1185">Reference proteome</keyword>
<sequence>MPDSVKSTSPKQSKAVTSRLTKAELIQIISTGHIDPPLTYDEFYRCAIATVARWCVRVKEGNFASTSTDGIKSTLDTLCRIYRNR</sequence>
<dbReference type="EMBL" id="AP019735">
    <property type="protein sequence ID" value="BBL03035.1"/>
    <property type="molecule type" value="Genomic_DNA"/>
</dbReference>
<reference evidence="2" key="1">
    <citation type="submission" date="2019-06" db="EMBL/GenBank/DDBJ databases">
        <title>Alistipes onderdonkii subsp. vulgaris subsp. nov., Alistipes dispar sp. nov. and Alistipes communis sp. nov., isolated from human faeces, and creation of Alistipes onderdonkii subsp. onderdonkii subsp. nov.</title>
        <authorList>
            <person name="Sakamoto M."/>
            <person name="Ikeyama N."/>
            <person name="Ogata Y."/>
            <person name="Suda W."/>
            <person name="Iino T."/>
            <person name="Hattori M."/>
            <person name="Ohkuma M."/>
        </authorList>
    </citation>
    <scope>NUCLEOTIDE SEQUENCE [LARGE SCALE GENOMIC DNA]</scope>
    <source>
        <strain evidence="2">5CBH24</strain>
    </source>
</reference>
<dbReference type="AlphaFoldDB" id="A0A4Y1WQS2"/>
<name>A0A4Y1WQS2_9BACT</name>
<gene>
    <name evidence="1" type="ORF">A5CBH24_03480</name>
</gene>
<proteinExistence type="predicted"/>
<dbReference type="KEGG" id="acou:A5CBH24_03480"/>